<feature type="transmembrane region" description="Helical" evidence="2">
    <location>
        <begin position="89"/>
        <end position="109"/>
    </location>
</feature>
<dbReference type="AlphaFoldDB" id="A0AAN6TDC6"/>
<dbReference type="RefSeq" id="XP_064669909.1">
    <property type="nucleotide sequence ID" value="XM_064819368.1"/>
</dbReference>
<feature type="region of interest" description="Disordered" evidence="1">
    <location>
        <begin position="45"/>
        <end position="71"/>
    </location>
</feature>
<dbReference type="EMBL" id="MU853342">
    <property type="protein sequence ID" value="KAK4112339.1"/>
    <property type="molecule type" value="Genomic_DNA"/>
</dbReference>
<keyword evidence="2" id="KW-0472">Membrane</keyword>
<keyword evidence="2" id="KW-0812">Transmembrane</keyword>
<evidence type="ECO:0000256" key="1">
    <source>
        <dbReference type="SAM" id="MobiDB-lite"/>
    </source>
</evidence>
<dbReference type="GeneID" id="89943494"/>
<evidence type="ECO:0000313" key="4">
    <source>
        <dbReference type="Proteomes" id="UP001302812"/>
    </source>
</evidence>
<organism evidence="3 4">
    <name type="scientific">Canariomyces notabilis</name>
    <dbReference type="NCBI Taxonomy" id="2074819"/>
    <lineage>
        <taxon>Eukaryota</taxon>
        <taxon>Fungi</taxon>
        <taxon>Dikarya</taxon>
        <taxon>Ascomycota</taxon>
        <taxon>Pezizomycotina</taxon>
        <taxon>Sordariomycetes</taxon>
        <taxon>Sordariomycetidae</taxon>
        <taxon>Sordariales</taxon>
        <taxon>Chaetomiaceae</taxon>
        <taxon>Canariomyces</taxon>
    </lineage>
</organism>
<name>A0AAN6TDC6_9PEZI</name>
<comment type="caution">
    <text evidence="3">The sequence shown here is derived from an EMBL/GenBank/DDBJ whole genome shotgun (WGS) entry which is preliminary data.</text>
</comment>
<proteinExistence type="predicted"/>
<reference evidence="3" key="2">
    <citation type="submission" date="2023-05" db="EMBL/GenBank/DDBJ databases">
        <authorList>
            <consortium name="Lawrence Berkeley National Laboratory"/>
            <person name="Steindorff A."/>
            <person name="Hensen N."/>
            <person name="Bonometti L."/>
            <person name="Westerberg I."/>
            <person name="Brannstrom I.O."/>
            <person name="Guillou S."/>
            <person name="Cros-Aarteil S."/>
            <person name="Calhoun S."/>
            <person name="Haridas S."/>
            <person name="Kuo A."/>
            <person name="Mondo S."/>
            <person name="Pangilinan J."/>
            <person name="Riley R."/>
            <person name="Labutti K."/>
            <person name="Andreopoulos B."/>
            <person name="Lipzen A."/>
            <person name="Chen C."/>
            <person name="Yanf M."/>
            <person name="Daum C."/>
            <person name="Ng V."/>
            <person name="Clum A."/>
            <person name="Ohm R."/>
            <person name="Martin F."/>
            <person name="Silar P."/>
            <person name="Natvig D."/>
            <person name="Lalanne C."/>
            <person name="Gautier V."/>
            <person name="Ament-Velasquez S.L."/>
            <person name="Kruys A."/>
            <person name="Hutchinson M.I."/>
            <person name="Powell A.J."/>
            <person name="Barry K."/>
            <person name="Miller A.N."/>
            <person name="Grigoriev I.V."/>
            <person name="Debuchy R."/>
            <person name="Gladieux P."/>
            <person name="Thoren M.H."/>
            <person name="Johannesson H."/>
        </authorList>
    </citation>
    <scope>NUCLEOTIDE SEQUENCE</scope>
    <source>
        <strain evidence="3">CBS 508.74</strain>
    </source>
</reference>
<accession>A0AAN6TDC6</accession>
<dbReference type="Proteomes" id="UP001302812">
    <property type="component" value="Unassembled WGS sequence"/>
</dbReference>
<evidence type="ECO:0000256" key="2">
    <source>
        <dbReference type="SAM" id="Phobius"/>
    </source>
</evidence>
<feature type="compositionally biased region" description="Low complexity" evidence="1">
    <location>
        <begin position="58"/>
        <end position="71"/>
    </location>
</feature>
<keyword evidence="2" id="KW-1133">Transmembrane helix</keyword>
<reference evidence="3" key="1">
    <citation type="journal article" date="2023" name="Mol. Phylogenet. Evol.">
        <title>Genome-scale phylogeny and comparative genomics of the fungal order Sordariales.</title>
        <authorList>
            <person name="Hensen N."/>
            <person name="Bonometti L."/>
            <person name="Westerberg I."/>
            <person name="Brannstrom I.O."/>
            <person name="Guillou S."/>
            <person name="Cros-Aarteil S."/>
            <person name="Calhoun S."/>
            <person name="Haridas S."/>
            <person name="Kuo A."/>
            <person name="Mondo S."/>
            <person name="Pangilinan J."/>
            <person name="Riley R."/>
            <person name="LaButti K."/>
            <person name="Andreopoulos B."/>
            <person name="Lipzen A."/>
            <person name="Chen C."/>
            <person name="Yan M."/>
            <person name="Daum C."/>
            <person name="Ng V."/>
            <person name="Clum A."/>
            <person name="Steindorff A."/>
            <person name="Ohm R.A."/>
            <person name="Martin F."/>
            <person name="Silar P."/>
            <person name="Natvig D.O."/>
            <person name="Lalanne C."/>
            <person name="Gautier V."/>
            <person name="Ament-Velasquez S.L."/>
            <person name="Kruys A."/>
            <person name="Hutchinson M.I."/>
            <person name="Powell A.J."/>
            <person name="Barry K."/>
            <person name="Miller A.N."/>
            <person name="Grigoriev I.V."/>
            <person name="Debuchy R."/>
            <person name="Gladieux P."/>
            <person name="Hiltunen Thoren M."/>
            <person name="Johannesson H."/>
        </authorList>
    </citation>
    <scope>NUCLEOTIDE SEQUENCE</scope>
    <source>
        <strain evidence="3">CBS 508.74</strain>
    </source>
</reference>
<keyword evidence="4" id="KW-1185">Reference proteome</keyword>
<sequence>MTRKPSLWKSHVLRRGAHRCGKVQRDLEGLPWCHRYGHHQIGDKEWDIPPPDCTSPGNSNSTSNSAIATAPPATATAITTARTTAITTAIAIALLAIAAATAVFTGRAVNHLPAKLRLHLREVTTASRSSQYGDSV</sequence>
<evidence type="ECO:0000313" key="3">
    <source>
        <dbReference type="EMBL" id="KAK4112339.1"/>
    </source>
</evidence>
<protein>
    <submittedName>
        <fullName evidence="3">Uncharacterized protein</fullName>
    </submittedName>
</protein>
<gene>
    <name evidence="3" type="ORF">N656DRAFT_85193</name>
</gene>